<dbReference type="EMBL" id="CADEBC010000561">
    <property type="protein sequence ID" value="CAB3253635.1"/>
    <property type="molecule type" value="Genomic_DNA"/>
</dbReference>
<protein>
    <submittedName>
        <fullName evidence="1">Uncharacterized protein</fullName>
    </submittedName>
</protein>
<dbReference type="AlphaFoldDB" id="A0A8S1AXX3"/>
<name>A0A8S1AXX3_ARCPL</name>
<organism evidence="1 2">
    <name type="scientific">Arctia plantaginis</name>
    <name type="common">Wood tiger moth</name>
    <name type="synonym">Phalaena plantaginis</name>
    <dbReference type="NCBI Taxonomy" id="874455"/>
    <lineage>
        <taxon>Eukaryota</taxon>
        <taxon>Metazoa</taxon>
        <taxon>Ecdysozoa</taxon>
        <taxon>Arthropoda</taxon>
        <taxon>Hexapoda</taxon>
        <taxon>Insecta</taxon>
        <taxon>Pterygota</taxon>
        <taxon>Neoptera</taxon>
        <taxon>Endopterygota</taxon>
        <taxon>Lepidoptera</taxon>
        <taxon>Glossata</taxon>
        <taxon>Ditrysia</taxon>
        <taxon>Noctuoidea</taxon>
        <taxon>Erebidae</taxon>
        <taxon>Arctiinae</taxon>
        <taxon>Arctia</taxon>
    </lineage>
</organism>
<reference evidence="1 2" key="1">
    <citation type="submission" date="2020-04" db="EMBL/GenBank/DDBJ databases">
        <authorList>
            <person name="Wallbank WR R."/>
            <person name="Pardo Diaz C."/>
            <person name="Kozak K."/>
            <person name="Martin S."/>
            <person name="Jiggins C."/>
            <person name="Moest M."/>
            <person name="Warren A I."/>
            <person name="Byers J.R.P. K."/>
            <person name="Montejo-Kovacevich G."/>
            <person name="Yen C E."/>
        </authorList>
    </citation>
    <scope>NUCLEOTIDE SEQUENCE [LARGE SCALE GENOMIC DNA]</scope>
</reference>
<gene>
    <name evidence="1" type="ORF">APLA_LOCUS14216</name>
</gene>
<evidence type="ECO:0000313" key="2">
    <source>
        <dbReference type="Proteomes" id="UP000494106"/>
    </source>
</evidence>
<evidence type="ECO:0000313" key="1">
    <source>
        <dbReference type="EMBL" id="CAB3253635.1"/>
    </source>
</evidence>
<keyword evidence="2" id="KW-1185">Reference proteome</keyword>
<accession>A0A8S1AXX3</accession>
<comment type="caution">
    <text evidence="1">The sequence shown here is derived from an EMBL/GenBank/DDBJ whole genome shotgun (WGS) entry which is preliminary data.</text>
</comment>
<sequence>MPIIVALSMLIFYESQSVRLHKIFQFIDGYKAEHNLKGFLHVGFDYAVFIRTPRPHDKYIVYELYEARNVPDSEVYKPQMLAIAEVPIDYLREQLTIFRNELYKAKYVDDNVIPGTQVKTLREWQLDRALTFHDGPKPFYNRVPMLRSVL</sequence>
<dbReference type="OrthoDB" id="7359831at2759"/>
<dbReference type="Proteomes" id="UP000494106">
    <property type="component" value="Unassembled WGS sequence"/>
</dbReference>
<proteinExistence type="predicted"/>